<dbReference type="Proteomes" id="UP001152747">
    <property type="component" value="Unassembled WGS sequence"/>
</dbReference>
<evidence type="ECO:0000256" key="3">
    <source>
        <dbReference type="ARBA" id="ARBA00022692"/>
    </source>
</evidence>
<keyword evidence="8" id="KW-1185">Reference proteome</keyword>
<comment type="similarity">
    <text evidence="2">Belongs to the nematode receptor-like protein sre family.</text>
</comment>
<evidence type="ECO:0000256" key="6">
    <source>
        <dbReference type="SAM" id="Phobius"/>
    </source>
</evidence>
<feature type="transmembrane region" description="Helical" evidence="6">
    <location>
        <begin position="20"/>
        <end position="44"/>
    </location>
</feature>
<dbReference type="InterPro" id="IPR004151">
    <property type="entry name" value="7TM_GPCR_serpentine_rcpt_Sre"/>
</dbReference>
<feature type="transmembrane region" description="Helical" evidence="6">
    <location>
        <begin position="56"/>
        <end position="77"/>
    </location>
</feature>
<evidence type="ECO:0000256" key="4">
    <source>
        <dbReference type="ARBA" id="ARBA00022989"/>
    </source>
</evidence>
<dbReference type="AlphaFoldDB" id="A0A9P1N7N4"/>
<protein>
    <submittedName>
        <fullName evidence="7">Uncharacterized protein</fullName>
    </submittedName>
</protein>
<dbReference type="EMBL" id="CANHGI010000005">
    <property type="protein sequence ID" value="CAI5452799.1"/>
    <property type="molecule type" value="Genomic_DNA"/>
</dbReference>
<reference evidence="7" key="1">
    <citation type="submission" date="2022-11" db="EMBL/GenBank/DDBJ databases">
        <authorList>
            <person name="Kikuchi T."/>
        </authorList>
    </citation>
    <scope>NUCLEOTIDE SEQUENCE</scope>
    <source>
        <strain evidence="7">PS1010</strain>
    </source>
</reference>
<evidence type="ECO:0000256" key="2">
    <source>
        <dbReference type="ARBA" id="ARBA00006803"/>
    </source>
</evidence>
<dbReference type="PANTHER" id="PTHR47518:SF11">
    <property type="entry name" value="SERPENTINE RECEPTOR, CLASS E (EPSILON)-RELATED"/>
    <property type="match status" value="1"/>
</dbReference>
<keyword evidence="4 6" id="KW-1133">Transmembrane helix</keyword>
<sequence>MMHLFMFFNVSTVEDARTLINYRIMFHVEIWMIIINLLHTLFFLRVTLNIKQYHRNWTNIQAFLYIQYSLHGLTWLAQRLIIICRLTEDNVELDNCLALITSLIRTTCIFCSFYILLILTIERVFATFFLESYETVRKQILSFSLIILLVVLSVLSALFVHYFNGVFSNMLIFLVILINITAAWLNNVIYEVNRKFNQTAQTHNKYSLGRRYQISENLKNWKMIRIPILTIAILNSILAAAMCISKIFTTNFTVIIIDFIILMYTFIIPQITMRCSPLWRKEVQRSKQRLFSTSKVFSEPAEIQRPRIEVCNVFGKRLRTTQDVSEHFDNLQKMWEDNKF</sequence>
<proteinExistence type="inferred from homology"/>
<feature type="transmembrane region" description="Helical" evidence="6">
    <location>
        <begin position="97"/>
        <end position="119"/>
    </location>
</feature>
<feature type="transmembrane region" description="Helical" evidence="6">
    <location>
        <begin position="166"/>
        <end position="185"/>
    </location>
</feature>
<dbReference type="Pfam" id="PF03125">
    <property type="entry name" value="Sre"/>
    <property type="match status" value="1"/>
</dbReference>
<accession>A0A9P1N7N4</accession>
<dbReference type="InterPro" id="IPR052854">
    <property type="entry name" value="Serpentine_rcpt_epsilon"/>
</dbReference>
<comment type="subcellular location">
    <subcellularLocation>
        <location evidence="1">Membrane</location>
        <topology evidence="1">Multi-pass membrane protein</topology>
    </subcellularLocation>
</comment>
<evidence type="ECO:0000313" key="7">
    <source>
        <dbReference type="EMBL" id="CAI5452799.1"/>
    </source>
</evidence>
<evidence type="ECO:0000256" key="5">
    <source>
        <dbReference type="ARBA" id="ARBA00023136"/>
    </source>
</evidence>
<evidence type="ECO:0000256" key="1">
    <source>
        <dbReference type="ARBA" id="ARBA00004141"/>
    </source>
</evidence>
<dbReference type="PANTHER" id="PTHR47518">
    <property type="entry name" value="SERPENTINE RECEPTOR CLASS EPSILON-13-RELATED"/>
    <property type="match status" value="1"/>
</dbReference>
<name>A0A9P1N7N4_9PELO</name>
<evidence type="ECO:0000313" key="8">
    <source>
        <dbReference type="Proteomes" id="UP001152747"/>
    </source>
</evidence>
<feature type="transmembrane region" description="Helical" evidence="6">
    <location>
        <begin position="226"/>
        <end position="248"/>
    </location>
</feature>
<gene>
    <name evidence="7" type="ORF">CAMP_LOCUS15436</name>
</gene>
<keyword evidence="5 6" id="KW-0472">Membrane</keyword>
<dbReference type="GO" id="GO:0007606">
    <property type="term" value="P:sensory perception of chemical stimulus"/>
    <property type="evidence" value="ECO:0007669"/>
    <property type="project" value="InterPro"/>
</dbReference>
<organism evidence="7 8">
    <name type="scientific">Caenorhabditis angaria</name>
    <dbReference type="NCBI Taxonomy" id="860376"/>
    <lineage>
        <taxon>Eukaryota</taxon>
        <taxon>Metazoa</taxon>
        <taxon>Ecdysozoa</taxon>
        <taxon>Nematoda</taxon>
        <taxon>Chromadorea</taxon>
        <taxon>Rhabditida</taxon>
        <taxon>Rhabditina</taxon>
        <taxon>Rhabditomorpha</taxon>
        <taxon>Rhabditoidea</taxon>
        <taxon>Rhabditidae</taxon>
        <taxon>Peloderinae</taxon>
        <taxon>Caenorhabditis</taxon>
    </lineage>
</organism>
<comment type="caution">
    <text evidence="7">The sequence shown here is derived from an EMBL/GenBank/DDBJ whole genome shotgun (WGS) entry which is preliminary data.</text>
</comment>
<keyword evidence="3 6" id="KW-0812">Transmembrane</keyword>
<feature type="transmembrane region" description="Helical" evidence="6">
    <location>
        <begin position="140"/>
        <end position="160"/>
    </location>
</feature>
<feature type="transmembrane region" description="Helical" evidence="6">
    <location>
        <begin position="254"/>
        <end position="272"/>
    </location>
</feature>
<dbReference type="GO" id="GO:0016020">
    <property type="term" value="C:membrane"/>
    <property type="evidence" value="ECO:0007669"/>
    <property type="project" value="UniProtKB-SubCell"/>
</dbReference>